<evidence type="ECO:0000313" key="1">
    <source>
        <dbReference type="EMBL" id="KAF2824513.1"/>
    </source>
</evidence>
<gene>
    <name evidence="1" type="ORF">CC86DRAFT_457249</name>
</gene>
<dbReference type="EMBL" id="MU006230">
    <property type="protein sequence ID" value="KAF2824513.1"/>
    <property type="molecule type" value="Genomic_DNA"/>
</dbReference>
<keyword evidence="2" id="KW-1185">Reference proteome</keyword>
<dbReference type="Proteomes" id="UP000799424">
    <property type="component" value="Unassembled WGS sequence"/>
</dbReference>
<accession>A0A6A6ZUJ5</accession>
<dbReference type="OrthoDB" id="19923at2759"/>
<dbReference type="AlphaFoldDB" id="A0A6A6ZUJ5"/>
<proteinExistence type="predicted"/>
<protein>
    <recommendedName>
        <fullName evidence="3">Fungal N-terminal domain-containing protein</fullName>
    </recommendedName>
</protein>
<sequence>MALEVSAAIIGILAAAGKVAETLGPLVSAFVQAPKHAQTILTEIKHTETILLGLDALFGDLNTSPRQRRNFIRLDQLIAAFTDGVLLFSELEALVSQLGKDLKGSTRSRTRWAKHKSELDTVLSRLVSFKVSIDLMLNILRCDSDVDAQRDRDELLTMTSTLLAHNLDLARRIARLEGQDQDGGSVVTYRPSSPTSVMTVTHSSENIRPEHNSKTFTQILMSASQKAHYEHELEASRVYRKAQRDIDDITSRRSIALSHAWSALSEVSLAAISAISVLGLPLYLDEISNAYHYFPKPPIDTAEGFAIDATQAFDRSFQLDSTVAPAALPARAPIRGYNYLSANHPWPFSTSQQVTKKDLRPIKLPPLNLLPLGTTMNSRFSPFLEPPAEVDEMIEVTEMI</sequence>
<evidence type="ECO:0000313" key="2">
    <source>
        <dbReference type="Proteomes" id="UP000799424"/>
    </source>
</evidence>
<evidence type="ECO:0008006" key="3">
    <source>
        <dbReference type="Google" id="ProtNLM"/>
    </source>
</evidence>
<reference evidence="1" key="1">
    <citation type="journal article" date="2020" name="Stud. Mycol.">
        <title>101 Dothideomycetes genomes: a test case for predicting lifestyles and emergence of pathogens.</title>
        <authorList>
            <person name="Haridas S."/>
            <person name="Albert R."/>
            <person name="Binder M."/>
            <person name="Bloem J."/>
            <person name="Labutti K."/>
            <person name="Salamov A."/>
            <person name="Andreopoulos B."/>
            <person name="Baker S."/>
            <person name="Barry K."/>
            <person name="Bills G."/>
            <person name="Bluhm B."/>
            <person name="Cannon C."/>
            <person name="Castanera R."/>
            <person name="Culley D."/>
            <person name="Daum C."/>
            <person name="Ezra D."/>
            <person name="Gonzalez J."/>
            <person name="Henrissat B."/>
            <person name="Kuo A."/>
            <person name="Liang C."/>
            <person name="Lipzen A."/>
            <person name="Lutzoni F."/>
            <person name="Magnuson J."/>
            <person name="Mondo S."/>
            <person name="Nolan M."/>
            <person name="Ohm R."/>
            <person name="Pangilinan J."/>
            <person name="Park H.-J."/>
            <person name="Ramirez L."/>
            <person name="Alfaro M."/>
            <person name="Sun H."/>
            <person name="Tritt A."/>
            <person name="Yoshinaga Y."/>
            <person name="Zwiers L.-H."/>
            <person name="Turgeon B."/>
            <person name="Goodwin S."/>
            <person name="Spatafora J."/>
            <person name="Crous P."/>
            <person name="Grigoriev I."/>
        </authorList>
    </citation>
    <scope>NUCLEOTIDE SEQUENCE</scope>
    <source>
        <strain evidence="1">CBS 113818</strain>
    </source>
</reference>
<organism evidence="1 2">
    <name type="scientific">Ophiobolus disseminans</name>
    <dbReference type="NCBI Taxonomy" id="1469910"/>
    <lineage>
        <taxon>Eukaryota</taxon>
        <taxon>Fungi</taxon>
        <taxon>Dikarya</taxon>
        <taxon>Ascomycota</taxon>
        <taxon>Pezizomycotina</taxon>
        <taxon>Dothideomycetes</taxon>
        <taxon>Pleosporomycetidae</taxon>
        <taxon>Pleosporales</taxon>
        <taxon>Pleosporineae</taxon>
        <taxon>Phaeosphaeriaceae</taxon>
        <taxon>Ophiobolus</taxon>
    </lineage>
</organism>
<name>A0A6A6ZUJ5_9PLEO</name>